<proteinExistence type="predicted"/>
<evidence type="ECO:0000313" key="4">
    <source>
        <dbReference type="EMBL" id="KQB40065.1"/>
    </source>
</evidence>
<sequence length="376" mass="41671">MKNTIFYKIALVLTSFTGHAQVTLNADGPGGVGTYELITNALAPGTANGAIEAPDAIHPDFGRHIQEAFDTELNKNVFEFYSHVSNIPPDNEPVAGKTDRQRVEIKSYAPSPDNLKGIIGETVQYKWRFKVPAGFKPTTSFTHIHQVKAVDGDDDDPLFTLTLRKLSNGTTRLELIYDKDAAAATIKYQTPNMSLFEGIWVEATETIKVGLQGTYSIVIKKVSDGTVLMDYNNPNIQTIRPAYTSSTGVVYAANSFIRPKWGIYRSLADIANMRDEAMRFSDFSIEEISSLSAKEYSKENVAIIQFPNPVADKLQLSETILNQYNGLRIYDNSGKQIFTTDTIAENINVSSLKPGLYIVKFKKGNTLSKGIKMMKK</sequence>
<accession>A0A0Q0S3N2</accession>
<evidence type="ECO:0000256" key="2">
    <source>
        <dbReference type="SAM" id="SignalP"/>
    </source>
</evidence>
<dbReference type="OrthoDB" id="624837at2"/>
<dbReference type="NCBIfam" id="TIGR04183">
    <property type="entry name" value="Por_Secre_tail"/>
    <property type="match status" value="1"/>
</dbReference>
<dbReference type="EMBL" id="JRLF01000011">
    <property type="protein sequence ID" value="KQB40065.1"/>
    <property type="molecule type" value="Genomic_DNA"/>
</dbReference>
<dbReference type="InterPro" id="IPR026444">
    <property type="entry name" value="Secre_tail"/>
</dbReference>
<dbReference type="PATRIC" id="fig|362413.3.peg.729"/>
<reference evidence="4 5" key="1">
    <citation type="submission" date="2014-09" db="EMBL/GenBank/DDBJ databases">
        <title>Genome sequence of Flavobacterium aquidurense RC62.</title>
        <authorList>
            <person name="Kim J.F."/>
            <person name="Kwak M.-J."/>
        </authorList>
    </citation>
    <scope>NUCLEOTIDE SEQUENCE [LARGE SCALE GENOMIC DNA]</scope>
    <source>
        <strain evidence="4 5">RC62</strain>
    </source>
</reference>
<evidence type="ECO:0000259" key="3">
    <source>
        <dbReference type="Pfam" id="PF18962"/>
    </source>
</evidence>
<comment type="caution">
    <text evidence="4">The sequence shown here is derived from an EMBL/GenBank/DDBJ whole genome shotgun (WGS) entry which is preliminary data.</text>
</comment>
<dbReference type="AlphaFoldDB" id="A0A0Q0S3N2"/>
<protein>
    <submittedName>
        <fullName evidence="4">Fibronectin type III domain protein</fullName>
    </submittedName>
</protein>
<dbReference type="Proteomes" id="UP000050443">
    <property type="component" value="Unassembled WGS sequence"/>
</dbReference>
<dbReference type="Gene3D" id="2.60.120.200">
    <property type="match status" value="1"/>
</dbReference>
<evidence type="ECO:0000256" key="1">
    <source>
        <dbReference type="ARBA" id="ARBA00022729"/>
    </source>
</evidence>
<dbReference type="RefSeq" id="WP_055095361.1">
    <property type="nucleotide sequence ID" value="NZ_JRLF01000011.1"/>
</dbReference>
<keyword evidence="1 2" id="KW-0732">Signal</keyword>
<gene>
    <name evidence="4" type="ORF">RC62_749</name>
</gene>
<organism evidence="4 5">
    <name type="scientific">Flavobacterium aquidurense</name>
    <dbReference type="NCBI Taxonomy" id="362413"/>
    <lineage>
        <taxon>Bacteria</taxon>
        <taxon>Pseudomonadati</taxon>
        <taxon>Bacteroidota</taxon>
        <taxon>Flavobacteriia</taxon>
        <taxon>Flavobacteriales</taxon>
        <taxon>Flavobacteriaceae</taxon>
        <taxon>Flavobacterium</taxon>
    </lineage>
</organism>
<evidence type="ECO:0000313" key="5">
    <source>
        <dbReference type="Proteomes" id="UP000050443"/>
    </source>
</evidence>
<dbReference type="STRING" id="362413.RC62_749"/>
<feature type="domain" description="Secretion system C-terminal sorting" evidence="3">
    <location>
        <begin position="306"/>
        <end position="366"/>
    </location>
</feature>
<feature type="signal peptide" evidence="2">
    <location>
        <begin position="1"/>
        <end position="20"/>
    </location>
</feature>
<feature type="chain" id="PRO_5006183745" evidence="2">
    <location>
        <begin position="21"/>
        <end position="376"/>
    </location>
</feature>
<name>A0A0Q0S3N2_9FLAO</name>
<dbReference type="Pfam" id="PF18962">
    <property type="entry name" value="Por_Secre_tail"/>
    <property type="match status" value="1"/>
</dbReference>